<dbReference type="RefSeq" id="WP_376813198.1">
    <property type="nucleotide sequence ID" value="NZ_JBHSDY010000006.1"/>
</dbReference>
<accession>A0ABV8S262</accession>
<dbReference type="SUPFAM" id="SSF53335">
    <property type="entry name" value="S-adenosyl-L-methionine-dependent methyltransferases"/>
    <property type="match status" value="1"/>
</dbReference>
<protein>
    <submittedName>
        <fullName evidence="1">TylF/MycF/NovP-related O-methyltransferase</fullName>
        <ecNumber evidence="1">2.1.1.-</ecNumber>
    </submittedName>
</protein>
<dbReference type="PANTHER" id="PTHR40036">
    <property type="entry name" value="MACROCIN O-METHYLTRANSFERASE"/>
    <property type="match status" value="1"/>
</dbReference>
<proteinExistence type="predicted"/>
<comment type="caution">
    <text evidence="1">The sequence shown here is derived from an EMBL/GenBank/DDBJ whole genome shotgun (WGS) entry which is preliminary data.</text>
</comment>
<dbReference type="Proteomes" id="UP001595756">
    <property type="component" value="Unassembled WGS sequence"/>
</dbReference>
<dbReference type="EC" id="2.1.1.-" evidence="1"/>
<dbReference type="EMBL" id="JBHSDY010000006">
    <property type="protein sequence ID" value="MFC4298646.1"/>
    <property type="molecule type" value="Genomic_DNA"/>
</dbReference>
<keyword evidence="1" id="KW-0808">Transferase</keyword>
<dbReference type="InterPro" id="IPR008884">
    <property type="entry name" value="TylF_MeTrfase"/>
</dbReference>
<keyword evidence="2" id="KW-1185">Reference proteome</keyword>
<evidence type="ECO:0000313" key="1">
    <source>
        <dbReference type="EMBL" id="MFC4298646.1"/>
    </source>
</evidence>
<name>A0ABV8S262_9BURK</name>
<sequence>MSHSYYEPTQHGDVLSRLNLLRFIREHLYHSGVSAGTYLEFGVFNGDSMWDAHAALRGFIDHYVGFDSFAGLPRLDTNDQASAGLMPNWAEGTVRGGTRQQVFNHLVAKGIPKEKLTLHEGFYEDTLPKIDRQALAALGPCHVCMVDCDLYSSSKVVFDFIEPLLVEGTWLLLDDYFCYRGSPRHGQRRAFEEWLSHSRWGVTEWGTFRGWGKAFLVYERSAEG</sequence>
<dbReference type="GO" id="GO:0008168">
    <property type="term" value="F:methyltransferase activity"/>
    <property type="evidence" value="ECO:0007669"/>
    <property type="project" value="UniProtKB-KW"/>
</dbReference>
<dbReference type="GO" id="GO:0032259">
    <property type="term" value="P:methylation"/>
    <property type="evidence" value="ECO:0007669"/>
    <property type="project" value="UniProtKB-KW"/>
</dbReference>
<reference evidence="2" key="1">
    <citation type="journal article" date="2019" name="Int. J. Syst. Evol. Microbiol.">
        <title>The Global Catalogue of Microorganisms (GCM) 10K type strain sequencing project: providing services to taxonomists for standard genome sequencing and annotation.</title>
        <authorList>
            <consortium name="The Broad Institute Genomics Platform"/>
            <consortium name="The Broad Institute Genome Sequencing Center for Infectious Disease"/>
            <person name="Wu L."/>
            <person name="Ma J."/>
        </authorList>
    </citation>
    <scope>NUCLEOTIDE SEQUENCE [LARGE SCALE GENOMIC DNA]</scope>
    <source>
        <strain evidence="2">CGMCC 1.19029</strain>
    </source>
</reference>
<dbReference type="PANTHER" id="PTHR40036:SF1">
    <property type="entry name" value="MACROCIN O-METHYLTRANSFERASE"/>
    <property type="match status" value="1"/>
</dbReference>
<gene>
    <name evidence="1" type="ORF">ACFO0J_11390</name>
</gene>
<dbReference type="Gene3D" id="3.40.50.150">
    <property type="entry name" value="Vaccinia Virus protein VP39"/>
    <property type="match status" value="1"/>
</dbReference>
<evidence type="ECO:0000313" key="2">
    <source>
        <dbReference type="Proteomes" id="UP001595756"/>
    </source>
</evidence>
<organism evidence="1 2">
    <name type="scientific">Castellaniella hirudinis</name>
    <dbReference type="NCBI Taxonomy" id="1144617"/>
    <lineage>
        <taxon>Bacteria</taxon>
        <taxon>Pseudomonadati</taxon>
        <taxon>Pseudomonadota</taxon>
        <taxon>Betaproteobacteria</taxon>
        <taxon>Burkholderiales</taxon>
        <taxon>Alcaligenaceae</taxon>
        <taxon>Castellaniella</taxon>
    </lineage>
</organism>
<dbReference type="InterPro" id="IPR029063">
    <property type="entry name" value="SAM-dependent_MTases_sf"/>
</dbReference>
<keyword evidence="1" id="KW-0489">Methyltransferase</keyword>
<dbReference type="Pfam" id="PF05711">
    <property type="entry name" value="TylF"/>
    <property type="match status" value="1"/>
</dbReference>